<accession>A0ABY4LHS0</accession>
<keyword evidence="7" id="KW-0808">Transferase</keyword>
<dbReference type="EMBL" id="CP096574">
    <property type="protein sequence ID" value="UPU36068.1"/>
    <property type="molecule type" value="Genomic_DNA"/>
</dbReference>
<dbReference type="InterPro" id="IPR028362">
    <property type="entry name" value="AlgI"/>
</dbReference>
<proteinExistence type="inferred from homology"/>
<evidence type="ECO:0000313" key="9">
    <source>
        <dbReference type="EMBL" id="UPU36068.1"/>
    </source>
</evidence>
<evidence type="ECO:0008006" key="11">
    <source>
        <dbReference type="Google" id="ProtNLM"/>
    </source>
</evidence>
<dbReference type="Proteomes" id="UP000831485">
    <property type="component" value="Chromosome"/>
</dbReference>
<dbReference type="PIRSF" id="PIRSF016636">
    <property type="entry name" value="AlgI_DltB"/>
    <property type="match status" value="1"/>
</dbReference>
<reference evidence="9" key="1">
    <citation type="submission" date="2022-04" db="EMBL/GenBank/DDBJ databases">
        <authorList>
            <person name="Liu G."/>
        </authorList>
    </citation>
    <scope>NUCLEOTIDE SEQUENCE</scope>
    <source>
        <strain evidence="9">RG22</strain>
    </source>
</reference>
<feature type="transmembrane region" description="Helical" evidence="8">
    <location>
        <begin position="46"/>
        <end position="65"/>
    </location>
</feature>
<evidence type="ECO:0000256" key="8">
    <source>
        <dbReference type="SAM" id="Phobius"/>
    </source>
</evidence>
<feature type="transmembrane region" description="Helical" evidence="8">
    <location>
        <begin position="77"/>
        <end position="95"/>
    </location>
</feature>
<dbReference type="InterPro" id="IPR051085">
    <property type="entry name" value="MB_O-acyltransferase"/>
</dbReference>
<feature type="transmembrane region" description="Helical" evidence="8">
    <location>
        <begin position="107"/>
        <end position="126"/>
    </location>
</feature>
<comment type="similarity">
    <text evidence="2 7">Belongs to the membrane-bound acyltransferase family.</text>
</comment>
<keyword evidence="6 7" id="KW-0472">Membrane</keyword>
<evidence type="ECO:0000313" key="10">
    <source>
        <dbReference type="Proteomes" id="UP000831485"/>
    </source>
</evidence>
<feature type="transmembrane region" description="Helical" evidence="8">
    <location>
        <begin position="327"/>
        <end position="344"/>
    </location>
</feature>
<evidence type="ECO:0000256" key="1">
    <source>
        <dbReference type="ARBA" id="ARBA00004651"/>
    </source>
</evidence>
<keyword evidence="3 7" id="KW-1003">Cell membrane</keyword>
<evidence type="ECO:0000256" key="7">
    <source>
        <dbReference type="PIRNR" id="PIRNR016636"/>
    </source>
</evidence>
<keyword evidence="10" id="KW-1185">Reference proteome</keyword>
<feature type="transmembrane region" description="Helical" evidence="8">
    <location>
        <begin position="301"/>
        <end position="321"/>
    </location>
</feature>
<dbReference type="RefSeq" id="WP_183344267.1">
    <property type="nucleotide sequence ID" value="NZ_BLXY01000001.1"/>
</dbReference>
<evidence type="ECO:0000256" key="6">
    <source>
        <dbReference type="ARBA" id="ARBA00023136"/>
    </source>
</evidence>
<dbReference type="PANTHER" id="PTHR13285">
    <property type="entry name" value="ACYLTRANSFERASE"/>
    <property type="match status" value="1"/>
</dbReference>
<protein>
    <recommendedName>
        <fullName evidence="11">Alginate O-acetyltransferase</fullName>
    </recommendedName>
</protein>
<keyword evidence="4 8" id="KW-0812">Transmembrane</keyword>
<gene>
    <name evidence="9" type="ORF">M1B72_21950</name>
</gene>
<feature type="transmembrane region" description="Helical" evidence="8">
    <location>
        <begin position="365"/>
        <end position="382"/>
    </location>
</feature>
<keyword evidence="5 8" id="KW-1133">Transmembrane helix</keyword>
<sequence length="474" mass="54385">MTFTSLHFAFFLPLCYLVFSFSADRWRWLVLLVASYLFYASFNAPYLPAVLVAVTCISYACGLRIAAHREEADRKRWLQLGVIGCVAVLALLKYLPALASASTFLPGLGATSSVTLVTIGVSYFCFQAISYLADVYLEVEEPEHHFGYFALYLAFFPKLLQGPIERAADLLPQLKRPYQFDYHAVRSGMLLFTWGLFKKVAVADRFALYADQVYNHVHDYTGLPLLLATYAYAFQIFFDFSAYTDMARGVGRMFGITLTENFNSPYLATSIADFWRRWHISFSRWILDYIFKPLQMEWRSLGKAGAALALLVTFLVSGLWHGATWGFVVWGGLHGLYLAASVYYQPYQKRLHRWLRLDTSIWWRCCRILATFNLVCFAWIFFRAKTLGDAFHVVRNLGWSGELLILEKGFFEAAVLMVALLVLAIIRVSGQPSDMVESFLRKPYWIRWPGYVMLLVCLFLFKSEGAPAFVYFQF</sequence>
<feature type="transmembrane region" description="Helical" evidence="8">
    <location>
        <begin position="409"/>
        <end position="430"/>
    </location>
</feature>
<dbReference type="PANTHER" id="PTHR13285:SF18">
    <property type="entry name" value="PROTEIN-CYSTEINE N-PALMITOYLTRANSFERASE RASP"/>
    <property type="match status" value="1"/>
</dbReference>
<evidence type="ECO:0000256" key="3">
    <source>
        <dbReference type="ARBA" id="ARBA00022475"/>
    </source>
</evidence>
<dbReference type="Pfam" id="PF03062">
    <property type="entry name" value="MBOAT"/>
    <property type="match status" value="1"/>
</dbReference>
<evidence type="ECO:0000256" key="5">
    <source>
        <dbReference type="ARBA" id="ARBA00022989"/>
    </source>
</evidence>
<evidence type="ECO:0000256" key="4">
    <source>
        <dbReference type="ARBA" id="ARBA00022692"/>
    </source>
</evidence>
<dbReference type="PIRSF" id="PIRSF500217">
    <property type="entry name" value="AlgI"/>
    <property type="match status" value="1"/>
</dbReference>
<dbReference type="InterPro" id="IPR004299">
    <property type="entry name" value="MBOAT_fam"/>
</dbReference>
<keyword evidence="7" id="KW-0012">Acyltransferase</keyword>
<comment type="subcellular location">
    <subcellularLocation>
        <location evidence="1">Cell membrane</location>
        <topology evidence="1">Multi-pass membrane protein</topology>
    </subcellularLocation>
</comment>
<evidence type="ECO:0000256" key="2">
    <source>
        <dbReference type="ARBA" id="ARBA00010323"/>
    </source>
</evidence>
<name>A0ABY4LHS0_9BACT</name>
<organism evidence="9 10">
    <name type="scientific">Geomonas paludis</name>
    <dbReference type="NCBI Taxonomy" id="2740185"/>
    <lineage>
        <taxon>Bacteria</taxon>
        <taxon>Pseudomonadati</taxon>
        <taxon>Thermodesulfobacteriota</taxon>
        <taxon>Desulfuromonadia</taxon>
        <taxon>Geobacterales</taxon>
        <taxon>Geobacteraceae</taxon>
        <taxon>Geomonas</taxon>
    </lineage>
</organism>
<dbReference type="InterPro" id="IPR024194">
    <property type="entry name" value="Ac/AlaTfrase_AlgI/DltB"/>
</dbReference>